<keyword evidence="3" id="KW-1185">Reference proteome</keyword>
<evidence type="ECO:0000313" key="2">
    <source>
        <dbReference type="EMBL" id="KAK6765239.1"/>
    </source>
</evidence>
<gene>
    <name evidence="2" type="primary">Necator_chrX.g25413</name>
    <name evidence="2" type="ORF">RB195_025247</name>
</gene>
<dbReference type="Proteomes" id="UP001303046">
    <property type="component" value="Unassembled WGS sequence"/>
</dbReference>
<evidence type="ECO:0000256" key="1">
    <source>
        <dbReference type="SAM" id="MobiDB-lite"/>
    </source>
</evidence>
<feature type="region of interest" description="Disordered" evidence="1">
    <location>
        <begin position="98"/>
        <end position="122"/>
    </location>
</feature>
<proteinExistence type="predicted"/>
<sequence>MGVRGPLPNARLQVGGEWPKRQCAARCRIGRERWHIFVAFIGLRRTTSRAAVCRLWRRPSKENLPSLEWRNLLFTALQPSNRRTARLNPHAVRRIYAQTKRKEQKKRKEYGVDSAANNSQAK</sequence>
<dbReference type="EMBL" id="JAVFWL010000006">
    <property type="protein sequence ID" value="KAK6765239.1"/>
    <property type="molecule type" value="Genomic_DNA"/>
</dbReference>
<reference evidence="2 3" key="1">
    <citation type="submission" date="2023-08" db="EMBL/GenBank/DDBJ databases">
        <title>A Necator americanus chromosomal reference genome.</title>
        <authorList>
            <person name="Ilik V."/>
            <person name="Petrzelkova K.J."/>
            <person name="Pardy F."/>
            <person name="Fuh T."/>
            <person name="Niatou-Singa F.S."/>
            <person name="Gouil Q."/>
            <person name="Baker L."/>
            <person name="Ritchie M.E."/>
            <person name="Jex A.R."/>
            <person name="Gazzola D."/>
            <person name="Li H."/>
            <person name="Toshio Fujiwara R."/>
            <person name="Zhan B."/>
            <person name="Aroian R.V."/>
            <person name="Pafco B."/>
            <person name="Schwarz E.M."/>
        </authorList>
    </citation>
    <scope>NUCLEOTIDE SEQUENCE [LARGE SCALE GENOMIC DNA]</scope>
    <source>
        <strain evidence="2 3">Aroian</strain>
        <tissue evidence="2">Whole animal</tissue>
    </source>
</reference>
<evidence type="ECO:0000313" key="3">
    <source>
        <dbReference type="Proteomes" id="UP001303046"/>
    </source>
</evidence>
<accession>A0ABR1ERG8</accession>
<comment type="caution">
    <text evidence="2">The sequence shown here is derived from an EMBL/GenBank/DDBJ whole genome shotgun (WGS) entry which is preliminary data.</text>
</comment>
<protein>
    <submittedName>
        <fullName evidence="2">Uncharacterized protein</fullName>
    </submittedName>
</protein>
<name>A0ABR1ERG8_NECAM</name>
<organism evidence="2 3">
    <name type="scientific">Necator americanus</name>
    <name type="common">Human hookworm</name>
    <dbReference type="NCBI Taxonomy" id="51031"/>
    <lineage>
        <taxon>Eukaryota</taxon>
        <taxon>Metazoa</taxon>
        <taxon>Ecdysozoa</taxon>
        <taxon>Nematoda</taxon>
        <taxon>Chromadorea</taxon>
        <taxon>Rhabditida</taxon>
        <taxon>Rhabditina</taxon>
        <taxon>Rhabditomorpha</taxon>
        <taxon>Strongyloidea</taxon>
        <taxon>Ancylostomatidae</taxon>
        <taxon>Bunostominae</taxon>
        <taxon>Necator</taxon>
    </lineage>
</organism>